<gene>
    <name evidence="1" type="ORF">BN1180_00007</name>
</gene>
<protein>
    <submittedName>
        <fullName evidence="1">Uncharacterized protein</fullName>
    </submittedName>
</protein>
<reference evidence="1 2" key="1">
    <citation type="journal article" date="2014" name="Genome Announc.">
        <title>Genome Sequence of Bacillus simplex Strain P558, Isolated from a Human Fecal Sample.</title>
        <authorList>
            <person name="Croce O."/>
            <person name="Hugon P."/>
            <person name="Lagier J.C."/>
            <person name="Bibi F."/>
            <person name="Robert C."/>
            <person name="Azhar E.I."/>
            <person name="Raoult D."/>
            <person name="Fournier P.E."/>
        </authorList>
    </citation>
    <scope>NUCLEOTIDE SEQUENCE [LARGE SCALE GENOMIC DNA]</scope>
    <source>
        <strain evidence="1 2">P558</strain>
    </source>
</reference>
<comment type="caution">
    <text evidence="1">The sequence shown here is derived from an EMBL/GenBank/DDBJ whole genome shotgun (WGS) entry which is preliminary data.</text>
</comment>
<accession>A0AAN2TQE3</accession>
<keyword evidence="2" id="KW-1185">Reference proteome</keyword>
<evidence type="ECO:0000313" key="2">
    <source>
        <dbReference type="Proteomes" id="UP000182110"/>
    </source>
</evidence>
<organism evidence="1 2">
    <name type="scientific">Peribacillus simplex</name>
    <dbReference type="NCBI Taxonomy" id="1478"/>
    <lineage>
        <taxon>Bacteria</taxon>
        <taxon>Bacillati</taxon>
        <taxon>Bacillota</taxon>
        <taxon>Bacilli</taxon>
        <taxon>Bacillales</taxon>
        <taxon>Bacillaceae</taxon>
        <taxon>Peribacillus</taxon>
    </lineage>
</organism>
<evidence type="ECO:0000313" key="1">
    <source>
        <dbReference type="EMBL" id="CEG29922.1"/>
    </source>
</evidence>
<dbReference type="Proteomes" id="UP000182110">
    <property type="component" value="Unassembled WGS sequence"/>
</dbReference>
<name>A0AAN2TQE3_9BACI</name>
<dbReference type="AlphaFoldDB" id="A0AAN2TQE3"/>
<sequence length="31" mass="3619">MYNKQDGEKKEGFPWGIKHYIGYGGRNNSLM</sequence>
<dbReference type="EMBL" id="CCXW01000001">
    <property type="protein sequence ID" value="CEG29922.1"/>
    <property type="molecule type" value="Genomic_DNA"/>
</dbReference>
<proteinExistence type="predicted"/>